<feature type="compositionally biased region" description="Low complexity" evidence="1">
    <location>
        <begin position="24"/>
        <end position="45"/>
    </location>
</feature>
<name>J1I571_9BACT</name>
<proteinExistence type="predicted"/>
<protein>
    <submittedName>
        <fullName evidence="2">Uncharacterized protein</fullName>
    </submittedName>
</protein>
<feature type="region of interest" description="Disordered" evidence="1">
    <location>
        <begin position="24"/>
        <end position="88"/>
    </location>
</feature>
<accession>J1I571</accession>
<feature type="compositionally biased region" description="Gly residues" evidence="1">
    <location>
        <begin position="79"/>
        <end position="88"/>
    </location>
</feature>
<evidence type="ECO:0000256" key="1">
    <source>
        <dbReference type="SAM" id="MobiDB-lite"/>
    </source>
</evidence>
<sequence>MKEPFFLGPPPPFGRRRYALGLAGLLGPAPPSAAGSGPRGHPAASLGRSGLRPVGGKAASLEPNGPSSPKGFLGESRRGVGGRGHISV</sequence>
<organism evidence="2 3">
    <name type="scientific">Saprospira grandis DSM 2844</name>
    <dbReference type="NCBI Taxonomy" id="694433"/>
    <lineage>
        <taxon>Bacteria</taxon>
        <taxon>Pseudomonadati</taxon>
        <taxon>Bacteroidota</taxon>
        <taxon>Saprospiria</taxon>
        <taxon>Saprospirales</taxon>
        <taxon>Saprospiraceae</taxon>
        <taxon>Saprospira</taxon>
    </lineage>
</organism>
<dbReference type="AlphaFoldDB" id="J1I571"/>
<gene>
    <name evidence="2" type="ORF">SapgrDRAFT_2234</name>
</gene>
<evidence type="ECO:0000313" key="2">
    <source>
        <dbReference type="EMBL" id="EJF53910.1"/>
    </source>
</evidence>
<reference evidence="3" key="1">
    <citation type="journal article" date="2012" name="Stand. Genomic Sci.">
        <title>Permanent draft genome sequence of the gliding predator Saprospira grandis strain Sa g1 (= HR1).</title>
        <authorList>
            <person name="Mavromatis K."/>
            <person name="Chertkov O."/>
            <person name="Lapidus A."/>
            <person name="Nolan M."/>
            <person name="Lucas S."/>
            <person name="Tice H."/>
            <person name="Del Rio T.G."/>
            <person name="Cheng J.F."/>
            <person name="Han C."/>
            <person name="Tapia R."/>
            <person name="Bruce D."/>
            <person name="Goodwin L.A."/>
            <person name="Pitluck S."/>
            <person name="Huntemann M."/>
            <person name="Liolios K."/>
            <person name="Pagani I."/>
            <person name="Ivanova N."/>
            <person name="Mikhailova N."/>
            <person name="Pati A."/>
            <person name="Chen A."/>
            <person name="Palaniappan K."/>
            <person name="Land M."/>
            <person name="Brambilla E.M."/>
            <person name="Rohde M."/>
            <person name="Spring S."/>
            <person name="Goker M."/>
            <person name="Detter J.C."/>
            <person name="Bristow J."/>
            <person name="Eisen J.A."/>
            <person name="Markowitz V."/>
            <person name="Hugenholtz P."/>
            <person name="Kyrpides N.C."/>
            <person name="Klenk H.P."/>
            <person name="Woyke T."/>
        </authorList>
    </citation>
    <scope>NUCLEOTIDE SEQUENCE [LARGE SCALE GENOMIC DNA]</scope>
    <source>
        <strain evidence="3">DSM 2844</strain>
    </source>
</reference>
<dbReference type="Proteomes" id="UP000005113">
    <property type="component" value="Unassembled WGS sequence"/>
</dbReference>
<evidence type="ECO:0000313" key="3">
    <source>
        <dbReference type="Proteomes" id="UP000005113"/>
    </source>
</evidence>
<dbReference type="HOGENOM" id="CLU_2467232_0_0_10"/>
<dbReference type="EMBL" id="JH719942">
    <property type="protein sequence ID" value="EJF53910.1"/>
    <property type="molecule type" value="Genomic_DNA"/>
</dbReference>